<feature type="transmembrane region" description="Helical" evidence="13">
    <location>
        <begin position="288"/>
        <end position="310"/>
    </location>
</feature>
<feature type="transmembrane region" description="Helical" evidence="13">
    <location>
        <begin position="140"/>
        <end position="160"/>
    </location>
</feature>
<organism evidence="14 15">
    <name type="scientific">Coprococcus comes</name>
    <dbReference type="NCBI Taxonomy" id="410072"/>
    <lineage>
        <taxon>Bacteria</taxon>
        <taxon>Bacillati</taxon>
        <taxon>Bacillota</taxon>
        <taxon>Clostridia</taxon>
        <taxon>Lachnospirales</taxon>
        <taxon>Lachnospiraceae</taxon>
        <taxon>Coprococcus</taxon>
    </lineage>
</organism>
<evidence type="ECO:0000256" key="6">
    <source>
        <dbReference type="ARBA" id="ARBA00022449"/>
    </source>
</evidence>
<evidence type="ECO:0000256" key="13">
    <source>
        <dbReference type="SAM" id="Phobius"/>
    </source>
</evidence>
<dbReference type="PANTHER" id="PTHR43298:SF2">
    <property type="entry name" value="FMN_FAD EXPORTER YEEO-RELATED"/>
    <property type="match status" value="1"/>
</dbReference>
<comment type="similarity">
    <text evidence="3">Belongs to the multi antimicrobial extrusion (MATE) (TC 2.A.66.1) family.</text>
</comment>
<dbReference type="EMBL" id="CYXR01000012">
    <property type="protein sequence ID" value="CUM97755.1"/>
    <property type="molecule type" value="Genomic_DNA"/>
</dbReference>
<dbReference type="AlphaFoldDB" id="A0A173T700"/>
<dbReference type="CDD" id="cd13138">
    <property type="entry name" value="MATE_yoeA_like"/>
    <property type="match status" value="1"/>
</dbReference>
<feature type="transmembrane region" description="Helical" evidence="13">
    <location>
        <begin position="422"/>
        <end position="442"/>
    </location>
</feature>
<feature type="transmembrane region" description="Helical" evidence="13">
    <location>
        <begin position="67"/>
        <end position="89"/>
    </location>
</feature>
<evidence type="ECO:0000313" key="15">
    <source>
        <dbReference type="Proteomes" id="UP000095727"/>
    </source>
</evidence>
<evidence type="ECO:0000256" key="11">
    <source>
        <dbReference type="ARBA" id="ARBA00023136"/>
    </source>
</evidence>
<feature type="transmembrane region" description="Helical" evidence="13">
    <location>
        <begin position="199"/>
        <end position="220"/>
    </location>
</feature>
<dbReference type="PIRSF" id="PIRSF006603">
    <property type="entry name" value="DinF"/>
    <property type="match status" value="1"/>
</dbReference>
<evidence type="ECO:0000256" key="3">
    <source>
        <dbReference type="ARBA" id="ARBA00010199"/>
    </source>
</evidence>
<dbReference type="InterPro" id="IPR002528">
    <property type="entry name" value="MATE_fam"/>
</dbReference>
<keyword evidence="11 13" id="KW-0472">Membrane</keyword>
<accession>A0A173T700</accession>
<name>A0A173T700_9FIRM</name>
<feature type="transmembrane region" description="Helical" evidence="13">
    <location>
        <begin position="355"/>
        <end position="376"/>
    </location>
</feature>
<feature type="transmembrane region" description="Helical" evidence="13">
    <location>
        <begin position="246"/>
        <end position="268"/>
    </location>
</feature>
<dbReference type="GO" id="GO:0006811">
    <property type="term" value="P:monoatomic ion transport"/>
    <property type="evidence" value="ECO:0007669"/>
    <property type="project" value="UniProtKB-KW"/>
</dbReference>
<evidence type="ECO:0000256" key="7">
    <source>
        <dbReference type="ARBA" id="ARBA00022475"/>
    </source>
</evidence>
<evidence type="ECO:0000256" key="8">
    <source>
        <dbReference type="ARBA" id="ARBA00022692"/>
    </source>
</evidence>
<proteinExistence type="inferred from homology"/>
<dbReference type="InterPro" id="IPR048279">
    <property type="entry name" value="MdtK-like"/>
</dbReference>
<feature type="transmembrane region" description="Helical" evidence="13">
    <location>
        <begin position="172"/>
        <end position="193"/>
    </location>
</feature>
<evidence type="ECO:0000256" key="9">
    <source>
        <dbReference type="ARBA" id="ARBA00022989"/>
    </source>
</evidence>
<evidence type="ECO:0000256" key="4">
    <source>
        <dbReference type="ARBA" id="ARBA00020268"/>
    </source>
</evidence>
<protein>
    <recommendedName>
        <fullName evidence="4">Probable multidrug resistance protein NorM</fullName>
    </recommendedName>
    <alternativeName>
        <fullName evidence="12">Multidrug-efflux transporter</fullName>
    </alternativeName>
</protein>
<feature type="transmembrane region" description="Helical" evidence="13">
    <location>
        <begin position="20"/>
        <end position="37"/>
    </location>
</feature>
<evidence type="ECO:0000256" key="1">
    <source>
        <dbReference type="ARBA" id="ARBA00003408"/>
    </source>
</evidence>
<dbReference type="GO" id="GO:0042910">
    <property type="term" value="F:xenobiotic transmembrane transporter activity"/>
    <property type="evidence" value="ECO:0007669"/>
    <property type="project" value="InterPro"/>
</dbReference>
<dbReference type="PANTHER" id="PTHR43298">
    <property type="entry name" value="MULTIDRUG RESISTANCE PROTEIN NORM-RELATED"/>
    <property type="match status" value="1"/>
</dbReference>
<keyword evidence="8 13" id="KW-0812">Transmembrane</keyword>
<keyword evidence="6" id="KW-0050">Antiport</keyword>
<comment type="function">
    <text evidence="1">Multidrug efflux pump.</text>
</comment>
<keyword evidence="5" id="KW-0813">Transport</keyword>
<sequence>MSNESTKTNQITEGVIWKQLLIFFFPIVVGTLFQQLYNTVDAVIVGRFVGKGALAAVGGSSAVLSNLIIGCFTGLASGASVIVSQFYGAKDERNLQKSLHTAYAFSVILSIVFTILGWALTPFLLKLIDTPADTLADSILYLRIYFLGIFGTLIFNIGSAIMRSIGDSRRPLYYLIVCCFLNIILDLVLVIVFDMGIVGAAIATIISQAVSAILVTNALMKKYDDCKLYLSKLHIDLLKLRMEFRIGIPSALQAFMYSITNIIIQAAINGFGTDTAAAWASFGKLDALFWTVNGAFGIAITTFAGQNYGAGKKERIFKSVRICLAMAVAVCGGIVLFLAIFCLPLFSIFTTDQNVINIGIDMLRFMAPCYTIYVFIEVLSGALRGTGDVLLPTLITLGGVCLIRIPWIMFVLPAHHTTTCVMLSYPISWITTTALIIPYYLYRKKHAYD</sequence>
<keyword evidence="9 13" id="KW-1133">Transmembrane helix</keyword>
<keyword evidence="7" id="KW-1003">Cell membrane</keyword>
<dbReference type="RefSeq" id="WP_055156995.1">
    <property type="nucleotide sequence ID" value="NZ_CYXR01000012.1"/>
</dbReference>
<evidence type="ECO:0000256" key="5">
    <source>
        <dbReference type="ARBA" id="ARBA00022448"/>
    </source>
</evidence>
<evidence type="ECO:0000256" key="2">
    <source>
        <dbReference type="ARBA" id="ARBA00004651"/>
    </source>
</evidence>
<dbReference type="InterPro" id="IPR050222">
    <property type="entry name" value="MATE_MdtK"/>
</dbReference>
<reference evidence="14 15" key="1">
    <citation type="submission" date="2015-09" db="EMBL/GenBank/DDBJ databases">
        <authorList>
            <consortium name="Pathogen Informatics"/>
        </authorList>
    </citation>
    <scope>NUCLEOTIDE SEQUENCE [LARGE SCALE GENOMIC DNA]</scope>
    <source>
        <strain evidence="14 15">2789STDY5834962</strain>
    </source>
</reference>
<dbReference type="GO" id="GO:0005886">
    <property type="term" value="C:plasma membrane"/>
    <property type="evidence" value="ECO:0007669"/>
    <property type="project" value="UniProtKB-SubCell"/>
</dbReference>
<feature type="transmembrane region" description="Helical" evidence="13">
    <location>
        <begin position="388"/>
        <end position="410"/>
    </location>
</feature>
<keyword evidence="10" id="KW-0406">Ion transport</keyword>
<dbReference type="GO" id="GO:0015297">
    <property type="term" value="F:antiporter activity"/>
    <property type="evidence" value="ECO:0007669"/>
    <property type="project" value="UniProtKB-KW"/>
</dbReference>
<dbReference type="NCBIfam" id="TIGR00797">
    <property type="entry name" value="matE"/>
    <property type="match status" value="1"/>
</dbReference>
<dbReference type="Pfam" id="PF01554">
    <property type="entry name" value="MatE"/>
    <property type="match status" value="2"/>
</dbReference>
<evidence type="ECO:0000313" key="14">
    <source>
        <dbReference type="EMBL" id="CUM97755.1"/>
    </source>
</evidence>
<feature type="transmembrane region" description="Helical" evidence="13">
    <location>
        <begin position="101"/>
        <end position="120"/>
    </location>
</feature>
<dbReference type="Proteomes" id="UP000095727">
    <property type="component" value="Unassembled WGS sequence"/>
</dbReference>
<comment type="subcellular location">
    <subcellularLocation>
        <location evidence="2">Cell membrane</location>
        <topology evidence="2">Multi-pass membrane protein</topology>
    </subcellularLocation>
</comment>
<gene>
    <name evidence="14" type="primary">mepA_12</name>
    <name evidence="14" type="ORF">ERS852574_01936</name>
</gene>
<feature type="transmembrane region" description="Helical" evidence="13">
    <location>
        <begin position="322"/>
        <end position="349"/>
    </location>
</feature>
<evidence type="ECO:0000256" key="12">
    <source>
        <dbReference type="ARBA" id="ARBA00031636"/>
    </source>
</evidence>
<evidence type="ECO:0000256" key="10">
    <source>
        <dbReference type="ARBA" id="ARBA00023065"/>
    </source>
</evidence>